<keyword evidence="1" id="KW-0732">Signal</keyword>
<accession>Q1MM34</accession>
<protein>
    <submittedName>
        <fullName evidence="2">Uncharacterized protein</fullName>
    </submittedName>
</protein>
<name>Q1MM34_RHIJ3</name>
<dbReference type="KEGG" id="rle:RL0475"/>
<keyword evidence="3" id="KW-1185">Reference proteome</keyword>
<gene>
    <name evidence="2" type="ordered locus">RL0475</name>
</gene>
<organism evidence="2 3">
    <name type="scientific">Rhizobium johnstonii (strain DSM 114642 / LMG 32736 / 3841)</name>
    <name type="common">Rhizobium leguminosarum bv. viciae</name>
    <dbReference type="NCBI Taxonomy" id="216596"/>
    <lineage>
        <taxon>Bacteria</taxon>
        <taxon>Pseudomonadati</taxon>
        <taxon>Pseudomonadota</taxon>
        <taxon>Alphaproteobacteria</taxon>
        <taxon>Hyphomicrobiales</taxon>
        <taxon>Rhizobiaceae</taxon>
        <taxon>Rhizobium/Agrobacterium group</taxon>
        <taxon>Rhizobium</taxon>
        <taxon>Rhizobium johnstonii</taxon>
    </lineage>
</organism>
<dbReference type="EnsemblBacteria" id="CAK05968">
    <property type="protein sequence ID" value="CAK05968"/>
    <property type="gene ID" value="RL0475"/>
</dbReference>
<reference evidence="2 3" key="1">
    <citation type="journal article" date="2006" name="Genome Biol.">
        <title>The genome of Rhizobium leguminosarum has recognizable core and accessory components.</title>
        <authorList>
            <person name="Young J.W."/>
            <person name="Crossman L.C."/>
            <person name="Johnston A.W.B."/>
            <person name="Thomson N.R."/>
            <person name="Ghazoui Z.F."/>
            <person name="Hull K.H."/>
            <person name="Wexler M."/>
            <person name="Curson A.R.J."/>
            <person name="Todd J.D."/>
            <person name="Poole P.S."/>
            <person name="Mauchline T.H."/>
            <person name="East A.K."/>
            <person name="Quail M.A."/>
            <person name="Churcher C."/>
            <person name="Arrowsmith C."/>
            <person name="Cherevach A."/>
            <person name="Chillingworth T."/>
            <person name="Clarke K."/>
            <person name="Cronin A."/>
            <person name="Davis P."/>
            <person name="Fraser A."/>
            <person name="Hance Z."/>
            <person name="Hauser H."/>
            <person name="Jagels K."/>
            <person name="Moule S."/>
            <person name="Mungall K."/>
            <person name="Norbertczak H."/>
            <person name="Rabbinowitsch E."/>
            <person name="Sanders M."/>
            <person name="Simmonds M."/>
            <person name="Whitehead S."/>
            <person name="Parkhill J."/>
        </authorList>
    </citation>
    <scope>NUCLEOTIDE SEQUENCE [LARGE SCALE GENOMIC DNA]</scope>
    <source>
        <strain evidence="3">DSM 114642 / LMG 32736 / 3841</strain>
    </source>
</reference>
<dbReference type="Proteomes" id="UP000006575">
    <property type="component" value="Chromosome"/>
</dbReference>
<proteinExistence type="predicted"/>
<sequence>MMKLLGITCLSTLMLMPSLGSTETLGEADIRRDIIGKTVYLSTPLGGELPLIFRSSGKVDGNGQAIGLGRYVKPSDTGQWWIDANRLCQKFQSWNKGKPMCFELERAGANTIKWTWDNGKTGVARIGN</sequence>
<feature type="chain" id="PRO_5004194361" evidence="1">
    <location>
        <begin position="21"/>
        <end position="128"/>
    </location>
</feature>
<dbReference type="EMBL" id="AM236080">
    <property type="protein sequence ID" value="CAK05968.1"/>
    <property type="molecule type" value="Genomic_DNA"/>
</dbReference>
<dbReference type="eggNOG" id="COG4991">
    <property type="taxonomic scope" value="Bacteria"/>
</dbReference>
<evidence type="ECO:0000313" key="3">
    <source>
        <dbReference type="Proteomes" id="UP000006575"/>
    </source>
</evidence>
<dbReference type="AlphaFoldDB" id="Q1MM34"/>
<feature type="signal peptide" evidence="1">
    <location>
        <begin position="1"/>
        <end position="20"/>
    </location>
</feature>
<evidence type="ECO:0000313" key="2">
    <source>
        <dbReference type="EMBL" id="CAK05968.1"/>
    </source>
</evidence>
<evidence type="ECO:0000256" key="1">
    <source>
        <dbReference type="SAM" id="SignalP"/>
    </source>
</evidence>
<dbReference type="HOGENOM" id="CLU_1924693_0_0_5"/>